<evidence type="ECO:0000313" key="2">
    <source>
        <dbReference type="Proteomes" id="UP001163321"/>
    </source>
</evidence>
<evidence type="ECO:0000313" key="1">
    <source>
        <dbReference type="EMBL" id="KAI9910037.1"/>
    </source>
</evidence>
<reference evidence="1 2" key="1">
    <citation type="journal article" date="2022" name="bioRxiv">
        <title>The genome of the oomycete Peronosclerospora sorghi, a cosmopolitan pathogen of maize and sorghum, is inflated with dispersed pseudogenes.</title>
        <authorList>
            <person name="Fletcher K."/>
            <person name="Martin F."/>
            <person name="Isakeit T."/>
            <person name="Cavanaugh K."/>
            <person name="Magill C."/>
            <person name="Michelmore R."/>
        </authorList>
    </citation>
    <scope>NUCLEOTIDE SEQUENCE [LARGE SCALE GENOMIC DNA]</scope>
    <source>
        <strain evidence="1">P6</strain>
    </source>
</reference>
<name>A0ACC0VUT2_9STRA</name>
<proteinExistence type="predicted"/>
<dbReference type="Proteomes" id="UP001163321">
    <property type="component" value="Chromosome 6"/>
</dbReference>
<organism evidence="1 2">
    <name type="scientific">Peronosclerospora sorghi</name>
    <dbReference type="NCBI Taxonomy" id="230839"/>
    <lineage>
        <taxon>Eukaryota</taxon>
        <taxon>Sar</taxon>
        <taxon>Stramenopiles</taxon>
        <taxon>Oomycota</taxon>
        <taxon>Peronosporomycetes</taxon>
        <taxon>Peronosporales</taxon>
        <taxon>Peronosporaceae</taxon>
        <taxon>Peronosclerospora</taxon>
    </lineage>
</organism>
<dbReference type="EMBL" id="CM047585">
    <property type="protein sequence ID" value="KAI9910037.1"/>
    <property type="molecule type" value="Genomic_DNA"/>
</dbReference>
<accession>A0ACC0VUT2</accession>
<keyword evidence="2" id="KW-1185">Reference proteome</keyword>
<protein>
    <submittedName>
        <fullName evidence="1">Uncharacterized protein</fullName>
    </submittedName>
</protein>
<comment type="caution">
    <text evidence="1">The sequence shown here is derived from an EMBL/GenBank/DDBJ whole genome shotgun (WGS) entry which is preliminary data.</text>
</comment>
<sequence length="72" mass="7980">MAGVPYFGLLTFQELVSLSAKKGEVEEKVQQLGFQRTSIFRPGMLKRGDLQRNTEKSGWVDDAGGEGVLFQC</sequence>
<gene>
    <name evidence="1" type="ORF">PsorP6_010157</name>
</gene>